<reference evidence="1 2" key="1">
    <citation type="submission" date="2014-02" db="EMBL/GenBank/DDBJ databases">
        <title>The genome sequence of Colletotrichum fioriniae PJ7.</title>
        <authorList>
            <person name="Baroncelli R."/>
            <person name="Thon M.R."/>
        </authorList>
    </citation>
    <scope>NUCLEOTIDE SEQUENCE [LARGE SCALE GENOMIC DNA]</scope>
    <source>
        <strain evidence="1 2">PJ7</strain>
    </source>
</reference>
<comment type="caution">
    <text evidence="1">The sequence shown here is derived from an EMBL/GenBank/DDBJ whole genome shotgun (WGS) entry which is preliminary data.</text>
</comment>
<gene>
    <name evidence="1" type="ORF">CFIO01_03379</name>
</gene>
<dbReference type="SUPFAM" id="SSF51445">
    <property type="entry name" value="(Trans)glycosidases"/>
    <property type="match status" value="1"/>
</dbReference>
<accession>A0A010RKE1</accession>
<organism evidence="1 2">
    <name type="scientific">Colletotrichum fioriniae PJ7</name>
    <dbReference type="NCBI Taxonomy" id="1445577"/>
    <lineage>
        <taxon>Eukaryota</taxon>
        <taxon>Fungi</taxon>
        <taxon>Dikarya</taxon>
        <taxon>Ascomycota</taxon>
        <taxon>Pezizomycotina</taxon>
        <taxon>Sordariomycetes</taxon>
        <taxon>Hypocreomycetidae</taxon>
        <taxon>Glomerellales</taxon>
        <taxon>Glomerellaceae</taxon>
        <taxon>Colletotrichum</taxon>
        <taxon>Colletotrichum acutatum species complex</taxon>
    </lineage>
</organism>
<protein>
    <recommendedName>
        <fullName evidence="3">Abortive infection protein</fullName>
    </recommendedName>
</protein>
<dbReference type="HOGENOM" id="CLU_047695_0_0_1"/>
<sequence>MKYRGVVYDVGLHFAADSPSVEPFDPKLVAHDLKVIATDLTANAVRIEGESIQRLVAASRIAHSLGLAVFFNPWKMHAPADEVRAYLAEAAEAAENLRGEGLDIVFVSQCEYTIFNEGIFPGKDLMERVKWMSEQMRETLKGPSMPDSLREACSKLNDILRSFLQVIRPVFHGRVTYSAGMWEVVDWTLFDIVGIDHYRQGESESDYLKGLHRYRCEKPIAVMEFGCCAYEGAAALGAGGFMLLRGTNPDGTGSFAGDVVPKYSETEQADYVEAIIKILARAEVDAMFVYVFSFPTYRTGEGMRNLDMMSFSLVKTWPETDERSKAIPPWAPKEAFRRVATAYKQLESS</sequence>
<keyword evidence="2" id="KW-1185">Reference proteome</keyword>
<dbReference type="KEGG" id="cfj:CFIO01_03379"/>
<dbReference type="EMBL" id="JARH01000413">
    <property type="protein sequence ID" value="EXF80871.1"/>
    <property type="molecule type" value="Genomic_DNA"/>
</dbReference>
<dbReference type="Gene3D" id="3.20.20.80">
    <property type="entry name" value="Glycosidases"/>
    <property type="match status" value="1"/>
</dbReference>
<dbReference type="Proteomes" id="UP000020467">
    <property type="component" value="Unassembled WGS sequence"/>
</dbReference>
<dbReference type="OrthoDB" id="4426597at2759"/>
<proteinExistence type="predicted"/>
<evidence type="ECO:0008006" key="3">
    <source>
        <dbReference type="Google" id="ProtNLM"/>
    </source>
</evidence>
<dbReference type="AlphaFoldDB" id="A0A010RKE1"/>
<evidence type="ECO:0000313" key="1">
    <source>
        <dbReference type="EMBL" id="EXF80871.1"/>
    </source>
</evidence>
<evidence type="ECO:0000313" key="2">
    <source>
        <dbReference type="Proteomes" id="UP000020467"/>
    </source>
</evidence>
<dbReference type="eggNOG" id="ENOG502SJ2Z">
    <property type="taxonomic scope" value="Eukaryota"/>
</dbReference>
<dbReference type="InterPro" id="IPR017853">
    <property type="entry name" value="GH"/>
</dbReference>
<name>A0A010RKE1_9PEZI</name>